<evidence type="ECO:0000256" key="2">
    <source>
        <dbReference type="ARBA" id="ARBA00023134"/>
    </source>
</evidence>
<keyword evidence="2" id="KW-0342">GTP-binding</keyword>
<sequence length="78" mass="8770">MKKPIIVVATQTDTRSDLGGDVSTEEGQRMAKEIGAERYLECSCSDQQSVHSVFENVVLTALKQRKRMGNIFRRVLGR</sequence>
<dbReference type="Proteomes" id="UP000005408">
    <property type="component" value="Unassembled WGS sequence"/>
</dbReference>
<keyword evidence="1" id="KW-0547">Nucleotide-binding</keyword>
<dbReference type="EnsemblMetazoa" id="G35246.3">
    <property type="protein sequence ID" value="G35246.3:cds"/>
    <property type="gene ID" value="G35246"/>
</dbReference>
<name>A0A8W8MVH1_MAGGI</name>
<proteinExistence type="predicted"/>
<dbReference type="InterPro" id="IPR001806">
    <property type="entry name" value="Small_GTPase"/>
</dbReference>
<dbReference type="AlphaFoldDB" id="A0A8W8MVH1"/>
<evidence type="ECO:0000256" key="1">
    <source>
        <dbReference type="ARBA" id="ARBA00022741"/>
    </source>
</evidence>
<dbReference type="PANTHER" id="PTHR24072">
    <property type="entry name" value="RHO FAMILY GTPASE"/>
    <property type="match status" value="1"/>
</dbReference>
<accession>A0A8W8MVH1</accession>
<dbReference type="GO" id="GO:0003924">
    <property type="term" value="F:GTPase activity"/>
    <property type="evidence" value="ECO:0007669"/>
    <property type="project" value="InterPro"/>
</dbReference>
<dbReference type="InterPro" id="IPR003578">
    <property type="entry name" value="Small_GTPase_Rho"/>
</dbReference>
<keyword evidence="4" id="KW-1185">Reference proteome</keyword>
<dbReference type="Pfam" id="PF00071">
    <property type="entry name" value="Ras"/>
    <property type="match status" value="1"/>
</dbReference>
<dbReference type="GO" id="GO:0007264">
    <property type="term" value="P:small GTPase-mediated signal transduction"/>
    <property type="evidence" value="ECO:0007669"/>
    <property type="project" value="InterPro"/>
</dbReference>
<dbReference type="GO" id="GO:0005525">
    <property type="term" value="F:GTP binding"/>
    <property type="evidence" value="ECO:0007669"/>
    <property type="project" value="UniProtKB-KW"/>
</dbReference>
<reference evidence="3" key="1">
    <citation type="submission" date="2022-08" db="UniProtKB">
        <authorList>
            <consortium name="EnsemblMetazoa"/>
        </authorList>
    </citation>
    <scope>IDENTIFICATION</scope>
    <source>
        <strain evidence="3">05x7-T-G4-1.051#20</strain>
    </source>
</reference>
<evidence type="ECO:0000313" key="3">
    <source>
        <dbReference type="EnsemblMetazoa" id="G35246.3:cds"/>
    </source>
</evidence>
<organism evidence="3 4">
    <name type="scientific">Magallana gigas</name>
    <name type="common">Pacific oyster</name>
    <name type="synonym">Crassostrea gigas</name>
    <dbReference type="NCBI Taxonomy" id="29159"/>
    <lineage>
        <taxon>Eukaryota</taxon>
        <taxon>Metazoa</taxon>
        <taxon>Spiralia</taxon>
        <taxon>Lophotrochozoa</taxon>
        <taxon>Mollusca</taxon>
        <taxon>Bivalvia</taxon>
        <taxon>Autobranchia</taxon>
        <taxon>Pteriomorphia</taxon>
        <taxon>Ostreida</taxon>
        <taxon>Ostreoidea</taxon>
        <taxon>Ostreidae</taxon>
        <taxon>Magallana</taxon>
    </lineage>
</organism>
<dbReference type="InterPro" id="IPR027417">
    <property type="entry name" value="P-loop_NTPase"/>
</dbReference>
<dbReference type="SUPFAM" id="SSF52540">
    <property type="entry name" value="P-loop containing nucleoside triphosphate hydrolases"/>
    <property type="match status" value="1"/>
</dbReference>
<dbReference type="SMART" id="SM00174">
    <property type="entry name" value="RHO"/>
    <property type="match status" value="1"/>
</dbReference>
<dbReference type="Gene3D" id="3.40.50.300">
    <property type="entry name" value="P-loop containing nucleotide triphosphate hydrolases"/>
    <property type="match status" value="1"/>
</dbReference>
<evidence type="ECO:0000313" key="4">
    <source>
        <dbReference type="Proteomes" id="UP000005408"/>
    </source>
</evidence>
<protein>
    <submittedName>
        <fullName evidence="3">Rho-related GTP-binding protein RhoJ</fullName>
    </submittedName>
</protein>